<dbReference type="Proteomes" id="UP000474777">
    <property type="component" value="Unassembled WGS sequence"/>
</dbReference>
<name>A0A6B3LRR8_9BACT</name>
<dbReference type="RefSeq" id="WP_163910995.1">
    <property type="nucleotide sequence ID" value="NZ_JAAGWD010000001.1"/>
</dbReference>
<sequence length="84" mass="8996">MKITGNEPAYPLASEELSDRFHEGIDNLSGLTIRQQFAMAAMQGLCATTGPDKEVSQNLAQTFAKEAVLCADALIAELNKATQP</sequence>
<evidence type="ECO:0000313" key="1">
    <source>
        <dbReference type="EMBL" id="NEM96191.1"/>
    </source>
</evidence>
<evidence type="ECO:0008006" key="3">
    <source>
        <dbReference type="Google" id="ProtNLM"/>
    </source>
</evidence>
<accession>A0A6B3LRR8</accession>
<dbReference type="AlphaFoldDB" id="A0A6B3LRR8"/>
<organism evidence="1 2">
    <name type="scientific">Pontibacter burrus</name>
    <dbReference type="NCBI Taxonomy" id="2704466"/>
    <lineage>
        <taxon>Bacteria</taxon>
        <taxon>Pseudomonadati</taxon>
        <taxon>Bacteroidota</taxon>
        <taxon>Cytophagia</taxon>
        <taxon>Cytophagales</taxon>
        <taxon>Hymenobacteraceae</taxon>
        <taxon>Pontibacter</taxon>
    </lineage>
</organism>
<proteinExistence type="predicted"/>
<evidence type="ECO:0000313" key="2">
    <source>
        <dbReference type="Proteomes" id="UP000474777"/>
    </source>
</evidence>
<reference evidence="1 2" key="1">
    <citation type="submission" date="2020-02" db="EMBL/GenBank/DDBJ databases">
        <authorList>
            <person name="Kim M.K."/>
        </authorList>
    </citation>
    <scope>NUCLEOTIDE SEQUENCE [LARGE SCALE GENOMIC DNA]</scope>
    <source>
        <strain evidence="1 2">BT327</strain>
    </source>
</reference>
<dbReference type="EMBL" id="JAAGWD010000001">
    <property type="protein sequence ID" value="NEM96191.1"/>
    <property type="molecule type" value="Genomic_DNA"/>
</dbReference>
<gene>
    <name evidence="1" type="ORF">GXP69_00665</name>
</gene>
<protein>
    <recommendedName>
        <fullName evidence="3">DUF3077 domain-containing protein</fullName>
    </recommendedName>
</protein>
<keyword evidence="2" id="KW-1185">Reference proteome</keyword>
<comment type="caution">
    <text evidence="1">The sequence shown here is derived from an EMBL/GenBank/DDBJ whole genome shotgun (WGS) entry which is preliminary data.</text>
</comment>